<keyword evidence="6" id="KW-1185">Reference proteome</keyword>
<dbReference type="GO" id="GO:0003677">
    <property type="term" value="F:DNA binding"/>
    <property type="evidence" value="ECO:0007669"/>
    <property type="project" value="UniProtKB-UniRule"/>
</dbReference>
<dbReference type="GO" id="GO:0000160">
    <property type="term" value="P:phosphorelay signal transduction system"/>
    <property type="evidence" value="ECO:0007669"/>
    <property type="project" value="InterPro"/>
</dbReference>
<comment type="caution">
    <text evidence="5">The sequence shown here is derived from an EMBL/GenBank/DDBJ whole genome shotgun (WGS) entry which is preliminary data.</text>
</comment>
<proteinExistence type="predicted"/>
<evidence type="ECO:0000256" key="1">
    <source>
        <dbReference type="ARBA" id="ARBA00023125"/>
    </source>
</evidence>
<dbReference type="AlphaFoldDB" id="A0A7Y9C462"/>
<accession>A0A7Y9C462</accession>
<dbReference type="InterPro" id="IPR001867">
    <property type="entry name" value="OmpR/PhoB-type_DNA-bd"/>
</dbReference>
<evidence type="ECO:0000256" key="3">
    <source>
        <dbReference type="SAM" id="SignalP"/>
    </source>
</evidence>
<keyword evidence="3" id="KW-0732">Signal</keyword>
<dbReference type="InterPro" id="IPR016032">
    <property type="entry name" value="Sig_transdc_resp-reg_C-effctor"/>
</dbReference>
<dbReference type="CDD" id="cd00383">
    <property type="entry name" value="trans_reg_C"/>
    <property type="match status" value="1"/>
</dbReference>
<dbReference type="SUPFAM" id="SSF46894">
    <property type="entry name" value="C-terminal effector domain of the bipartite response regulators"/>
    <property type="match status" value="1"/>
</dbReference>
<dbReference type="Proteomes" id="UP000535020">
    <property type="component" value="Unassembled WGS sequence"/>
</dbReference>
<organism evidence="5 6">
    <name type="scientific">Flavobacterium agri</name>
    <dbReference type="NCBI Taxonomy" id="2743471"/>
    <lineage>
        <taxon>Bacteria</taxon>
        <taxon>Pseudomonadati</taxon>
        <taxon>Bacteroidota</taxon>
        <taxon>Flavobacteriia</taxon>
        <taxon>Flavobacteriales</taxon>
        <taxon>Flavobacteriaceae</taxon>
        <taxon>Flavobacterium</taxon>
    </lineage>
</organism>
<evidence type="ECO:0000259" key="4">
    <source>
        <dbReference type="PROSITE" id="PS51755"/>
    </source>
</evidence>
<dbReference type="EMBL" id="JACBJI010000001">
    <property type="protein sequence ID" value="NYA69570.1"/>
    <property type="molecule type" value="Genomic_DNA"/>
</dbReference>
<protein>
    <submittedName>
        <fullName evidence="5">Helix-turn-helix domain-containing protein</fullName>
    </submittedName>
</protein>
<gene>
    <name evidence="5" type="ORF">HZF10_01465</name>
</gene>
<feature type="signal peptide" evidence="3">
    <location>
        <begin position="1"/>
        <end position="22"/>
    </location>
</feature>
<name>A0A7Y9C462_9FLAO</name>
<dbReference type="InterPro" id="IPR036388">
    <property type="entry name" value="WH-like_DNA-bd_sf"/>
</dbReference>
<dbReference type="GO" id="GO:0006355">
    <property type="term" value="P:regulation of DNA-templated transcription"/>
    <property type="evidence" value="ECO:0007669"/>
    <property type="project" value="InterPro"/>
</dbReference>
<sequence>MRKTKRILWICVAVACSLAMLAFSSFDRNRDLEDSRNIAMRHIGHKLLWQNGDSISVVPAVIQIDRSTFRLSFAKPFRFSTDSLVALTEHEAAKGRFPKKYTVKVYNSGERLAYGYEMPALDSTACLGRPQPQDSYRLDVTFTDISESSNTLFYASAIPIVIVFLSFGFKRSPKIPESGSQRKSLKIGAYEYFPETQLLVIGQNREKLTAKEANVLSIFASRQNELITREELQNEVWESKGVIVGRSLDVFISRLRKKFEGDENVKIVNVHGSGYKLIVSAS</sequence>
<evidence type="ECO:0000256" key="2">
    <source>
        <dbReference type="PROSITE-ProRule" id="PRU01091"/>
    </source>
</evidence>
<dbReference type="PROSITE" id="PS51755">
    <property type="entry name" value="OMPR_PHOB"/>
    <property type="match status" value="1"/>
</dbReference>
<keyword evidence="1 2" id="KW-0238">DNA-binding</keyword>
<feature type="chain" id="PRO_5031039576" evidence="3">
    <location>
        <begin position="23"/>
        <end position="282"/>
    </location>
</feature>
<dbReference type="RefSeq" id="WP_176004392.1">
    <property type="nucleotide sequence ID" value="NZ_JABWMI010000002.1"/>
</dbReference>
<dbReference type="Pfam" id="PF00486">
    <property type="entry name" value="Trans_reg_C"/>
    <property type="match status" value="1"/>
</dbReference>
<evidence type="ECO:0000313" key="5">
    <source>
        <dbReference type="EMBL" id="NYA69570.1"/>
    </source>
</evidence>
<feature type="DNA-binding region" description="OmpR/PhoB-type" evidence="2">
    <location>
        <begin position="182"/>
        <end position="279"/>
    </location>
</feature>
<reference evidence="5 6" key="1">
    <citation type="submission" date="2020-07" db="EMBL/GenBank/DDBJ databases">
        <authorList>
            <person name="Sun Q."/>
        </authorList>
    </citation>
    <scope>NUCLEOTIDE SEQUENCE [LARGE SCALE GENOMIC DNA]</scope>
    <source>
        <strain evidence="5 6">MAH-1</strain>
    </source>
</reference>
<evidence type="ECO:0000313" key="6">
    <source>
        <dbReference type="Proteomes" id="UP000535020"/>
    </source>
</evidence>
<dbReference type="SMART" id="SM00862">
    <property type="entry name" value="Trans_reg_C"/>
    <property type="match status" value="1"/>
</dbReference>
<dbReference type="Gene3D" id="1.10.10.10">
    <property type="entry name" value="Winged helix-like DNA-binding domain superfamily/Winged helix DNA-binding domain"/>
    <property type="match status" value="1"/>
</dbReference>
<feature type="domain" description="OmpR/PhoB-type" evidence="4">
    <location>
        <begin position="182"/>
        <end position="279"/>
    </location>
</feature>